<dbReference type="EMBL" id="CAJVPV010009027">
    <property type="protein sequence ID" value="CAG8637454.1"/>
    <property type="molecule type" value="Genomic_DNA"/>
</dbReference>
<evidence type="ECO:0000313" key="2">
    <source>
        <dbReference type="EMBL" id="CAG8637454.1"/>
    </source>
</evidence>
<protein>
    <submittedName>
        <fullName evidence="2">6155_t:CDS:1</fullName>
    </submittedName>
</protein>
<name>A0A9N9DJC3_9GLOM</name>
<gene>
    <name evidence="2" type="ORF">AMORRO_LOCUS9366</name>
</gene>
<dbReference type="OrthoDB" id="2447629at2759"/>
<feature type="region of interest" description="Disordered" evidence="1">
    <location>
        <begin position="140"/>
        <end position="193"/>
    </location>
</feature>
<feature type="compositionally biased region" description="Basic and acidic residues" evidence="1">
    <location>
        <begin position="282"/>
        <end position="291"/>
    </location>
</feature>
<organism evidence="2 3">
    <name type="scientific">Acaulospora morrowiae</name>
    <dbReference type="NCBI Taxonomy" id="94023"/>
    <lineage>
        <taxon>Eukaryota</taxon>
        <taxon>Fungi</taxon>
        <taxon>Fungi incertae sedis</taxon>
        <taxon>Mucoromycota</taxon>
        <taxon>Glomeromycotina</taxon>
        <taxon>Glomeromycetes</taxon>
        <taxon>Diversisporales</taxon>
        <taxon>Acaulosporaceae</taxon>
        <taxon>Acaulospora</taxon>
    </lineage>
</organism>
<sequence>MEELNFGQKVIIKLDGIRNNKNGQSAAPNHIQNPSISERPLTTRLATTNISVVHNSMTSMSLSDLQNEPVILKRETVSGNHTTHFQRSTHRVEHVDRQTKNSSPSSLRLAQVSTSKTHAALDNNRRPLLQSRVDKIRTLSSSGIVKKSGRTRAELETRRKLSKSSKKQRTPASSKKPMDDSTDDEETDVYSDDGFDEETADQELLKVVKRTLLDYIEVKPSKKLKNGELTWTQFKPYMESLHFPQFKIFLKERDIDAPEKMVYRCLRDLHISRRDVWLKKRRREREQRSQEMMESVEADAPRSDGYTTYHKK</sequence>
<feature type="region of interest" description="Disordered" evidence="1">
    <location>
        <begin position="78"/>
        <end position="128"/>
    </location>
</feature>
<feature type="compositionally biased region" description="Acidic residues" evidence="1">
    <location>
        <begin position="180"/>
        <end position="193"/>
    </location>
</feature>
<feature type="compositionally biased region" description="Polar residues" evidence="1">
    <location>
        <begin position="100"/>
        <end position="117"/>
    </location>
</feature>
<feature type="region of interest" description="Disordered" evidence="1">
    <location>
        <begin position="282"/>
        <end position="312"/>
    </location>
</feature>
<accession>A0A9N9DJC3</accession>
<dbReference type="Proteomes" id="UP000789342">
    <property type="component" value="Unassembled WGS sequence"/>
</dbReference>
<proteinExistence type="predicted"/>
<evidence type="ECO:0000256" key="1">
    <source>
        <dbReference type="SAM" id="MobiDB-lite"/>
    </source>
</evidence>
<feature type="non-terminal residue" evidence="2">
    <location>
        <position position="312"/>
    </location>
</feature>
<dbReference type="AlphaFoldDB" id="A0A9N9DJC3"/>
<feature type="compositionally biased region" description="Basic residues" evidence="1">
    <location>
        <begin position="160"/>
        <end position="169"/>
    </location>
</feature>
<keyword evidence="3" id="KW-1185">Reference proteome</keyword>
<reference evidence="2" key="1">
    <citation type="submission" date="2021-06" db="EMBL/GenBank/DDBJ databases">
        <authorList>
            <person name="Kallberg Y."/>
            <person name="Tangrot J."/>
            <person name="Rosling A."/>
        </authorList>
    </citation>
    <scope>NUCLEOTIDE SEQUENCE</scope>
    <source>
        <strain evidence="2">CL551</strain>
    </source>
</reference>
<comment type="caution">
    <text evidence="2">The sequence shown here is derived from an EMBL/GenBank/DDBJ whole genome shotgun (WGS) entry which is preliminary data.</text>
</comment>
<evidence type="ECO:0000313" key="3">
    <source>
        <dbReference type="Proteomes" id="UP000789342"/>
    </source>
</evidence>
<feature type="compositionally biased region" description="Basic and acidic residues" evidence="1">
    <location>
        <begin position="90"/>
        <end position="99"/>
    </location>
</feature>